<evidence type="ECO:0000256" key="5">
    <source>
        <dbReference type="ARBA" id="ARBA00022989"/>
    </source>
</evidence>
<evidence type="ECO:0000313" key="9">
    <source>
        <dbReference type="Proteomes" id="UP000006565"/>
    </source>
</evidence>
<accession>E1RKJ6</accession>
<dbReference type="InterPro" id="IPR052031">
    <property type="entry name" value="Membrane_Transporter-Flippase"/>
</dbReference>
<dbReference type="GO" id="GO:0042910">
    <property type="term" value="F:xenobiotic transmembrane transporter activity"/>
    <property type="evidence" value="ECO:0007669"/>
    <property type="project" value="InterPro"/>
</dbReference>
<keyword evidence="2" id="KW-0813">Transport</keyword>
<dbReference type="RefSeq" id="WP_013329027.1">
    <property type="nucleotide sequence ID" value="NC_014507.1"/>
</dbReference>
<evidence type="ECO:0000256" key="2">
    <source>
        <dbReference type="ARBA" id="ARBA00022448"/>
    </source>
</evidence>
<evidence type="ECO:0000256" key="7">
    <source>
        <dbReference type="SAM" id="Phobius"/>
    </source>
</evidence>
<dbReference type="EMBL" id="CP002117">
    <property type="protein sequence ID" value="ADN35849.1"/>
    <property type="molecule type" value="Genomic_DNA"/>
</dbReference>
<dbReference type="KEGG" id="mpi:Mpet_1082"/>
<dbReference type="PIRSF" id="PIRSF006603">
    <property type="entry name" value="DinF"/>
    <property type="match status" value="1"/>
</dbReference>
<feature type="transmembrane region" description="Helical" evidence="7">
    <location>
        <begin position="171"/>
        <end position="190"/>
    </location>
</feature>
<feature type="transmembrane region" description="Helical" evidence="7">
    <location>
        <begin position="138"/>
        <end position="159"/>
    </location>
</feature>
<dbReference type="NCBIfam" id="TIGR00797">
    <property type="entry name" value="matE"/>
    <property type="match status" value="1"/>
</dbReference>
<dbReference type="OrthoDB" id="214119at2157"/>
<feature type="transmembrane region" description="Helical" evidence="7">
    <location>
        <begin position="43"/>
        <end position="66"/>
    </location>
</feature>
<dbReference type="PANTHER" id="PTHR43549">
    <property type="entry name" value="MULTIDRUG RESISTANCE PROTEIN YPNP-RELATED"/>
    <property type="match status" value="1"/>
</dbReference>
<keyword evidence="4 7" id="KW-0812">Transmembrane</keyword>
<evidence type="ECO:0000256" key="3">
    <source>
        <dbReference type="ARBA" id="ARBA00022475"/>
    </source>
</evidence>
<reference evidence="8 9" key="1">
    <citation type="journal article" date="2010" name="Stand. Genomic Sci.">
        <title>Complete genome sequence of Methanoplanus petrolearius type strain (SEBR 4847).</title>
        <authorList>
            <person name="Brambilla E."/>
            <person name="Djao O.D."/>
            <person name="Daligault H."/>
            <person name="Lapidus A."/>
            <person name="Lucas S."/>
            <person name="Hammon N."/>
            <person name="Nolan M."/>
            <person name="Tice H."/>
            <person name="Cheng J.F."/>
            <person name="Han C."/>
            <person name="Tapia R."/>
            <person name="Goodwin L."/>
            <person name="Pitluck S."/>
            <person name="Liolios K."/>
            <person name="Ivanova N."/>
            <person name="Mavromatis K."/>
            <person name="Mikhailova N."/>
            <person name="Pati A."/>
            <person name="Chen A."/>
            <person name="Palaniappan K."/>
            <person name="Land M."/>
            <person name="Hauser L."/>
            <person name="Chang Y.J."/>
            <person name="Jeffries C.D."/>
            <person name="Rohde M."/>
            <person name="Spring S."/>
            <person name="Sikorski J."/>
            <person name="Goker M."/>
            <person name="Woyke T."/>
            <person name="Bristow J."/>
            <person name="Eisen J.A."/>
            <person name="Markowitz V."/>
            <person name="Hugenholtz P."/>
            <person name="Kyrpides N.C."/>
            <person name="Klenk H.P."/>
        </authorList>
    </citation>
    <scope>NUCLEOTIDE SEQUENCE [LARGE SCALE GENOMIC DNA]</scope>
    <source>
        <strain evidence="9">DSM 11571 / OCM 486 / SEBR 4847</strain>
    </source>
</reference>
<feature type="transmembrane region" description="Helical" evidence="7">
    <location>
        <begin position="20"/>
        <end position="37"/>
    </location>
</feature>
<dbReference type="InterPro" id="IPR048279">
    <property type="entry name" value="MdtK-like"/>
</dbReference>
<dbReference type="CDD" id="cd13147">
    <property type="entry name" value="MATE_MJ0709_like"/>
    <property type="match status" value="1"/>
</dbReference>
<dbReference type="GO" id="GO:0015297">
    <property type="term" value="F:antiporter activity"/>
    <property type="evidence" value="ECO:0007669"/>
    <property type="project" value="InterPro"/>
</dbReference>
<keyword evidence="6 7" id="KW-0472">Membrane</keyword>
<protein>
    <submittedName>
        <fullName evidence="8">MATE efflux family protein</fullName>
    </submittedName>
</protein>
<feature type="transmembrane region" description="Helical" evidence="7">
    <location>
        <begin position="196"/>
        <end position="215"/>
    </location>
</feature>
<feature type="transmembrane region" description="Helical" evidence="7">
    <location>
        <begin position="284"/>
        <end position="307"/>
    </location>
</feature>
<name>E1RKJ6_METP4</name>
<evidence type="ECO:0000256" key="6">
    <source>
        <dbReference type="ARBA" id="ARBA00023136"/>
    </source>
</evidence>
<dbReference type="STRING" id="679926.Mpet_1082"/>
<dbReference type="eggNOG" id="arCOG01731">
    <property type="taxonomic scope" value="Archaea"/>
</dbReference>
<feature type="transmembrane region" description="Helical" evidence="7">
    <location>
        <begin position="257"/>
        <end position="278"/>
    </location>
</feature>
<dbReference type="InterPro" id="IPR002528">
    <property type="entry name" value="MATE_fam"/>
</dbReference>
<comment type="subcellular location">
    <subcellularLocation>
        <location evidence="1">Cell membrane</location>
        <topology evidence="1">Multi-pass membrane protein</topology>
    </subcellularLocation>
</comment>
<gene>
    <name evidence="8" type="ordered locus">Mpet_1082</name>
</gene>
<organism evidence="8 9">
    <name type="scientific">Methanolacinia petrolearia (strain DSM 11571 / OCM 486 / SEBR 4847)</name>
    <name type="common">Methanoplanus petrolearius</name>
    <dbReference type="NCBI Taxonomy" id="679926"/>
    <lineage>
        <taxon>Archaea</taxon>
        <taxon>Methanobacteriati</taxon>
        <taxon>Methanobacteriota</taxon>
        <taxon>Stenosarchaea group</taxon>
        <taxon>Methanomicrobia</taxon>
        <taxon>Methanomicrobiales</taxon>
        <taxon>Methanomicrobiaceae</taxon>
        <taxon>Methanolacinia</taxon>
    </lineage>
</organism>
<dbReference type="HOGENOM" id="CLU_012893_0_1_2"/>
<keyword evidence="9" id="KW-1185">Reference proteome</keyword>
<dbReference type="Pfam" id="PF01554">
    <property type="entry name" value="MatE"/>
    <property type="match status" value="2"/>
</dbReference>
<proteinExistence type="predicted"/>
<evidence type="ECO:0000313" key="8">
    <source>
        <dbReference type="EMBL" id="ADN35849.1"/>
    </source>
</evidence>
<keyword evidence="3" id="KW-1003">Cell membrane</keyword>
<feature type="transmembrane region" description="Helical" evidence="7">
    <location>
        <begin position="423"/>
        <end position="444"/>
    </location>
</feature>
<feature type="transmembrane region" description="Helical" evidence="7">
    <location>
        <begin position="319"/>
        <end position="344"/>
    </location>
</feature>
<feature type="transmembrane region" description="Helical" evidence="7">
    <location>
        <begin position="100"/>
        <end position="118"/>
    </location>
</feature>
<keyword evidence="5 7" id="KW-1133">Transmembrane helix</keyword>
<dbReference type="GeneID" id="9743547"/>
<evidence type="ECO:0000256" key="4">
    <source>
        <dbReference type="ARBA" id="ARBA00022692"/>
    </source>
</evidence>
<evidence type="ECO:0000256" key="1">
    <source>
        <dbReference type="ARBA" id="ARBA00004651"/>
    </source>
</evidence>
<feature type="transmembrane region" description="Helical" evidence="7">
    <location>
        <begin position="397"/>
        <end position="417"/>
    </location>
</feature>
<dbReference type="GO" id="GO:0005886">
    <property type="term" value="C:plasma membrane"/>
    <property type="evidence" value="ECO:0007669"/>
    <property type="project" value="UniProtKB-SubCell"/>
</dbReference>
<dbReference type="AlphaFoldDB" id="E1RKJ6"/>
<dbReference type="Proteomes" id="UP000006565">
    <property type="component" value="Chromosome"/>
</dbReference>
<sequence>MSETGSYCTNILLGDSKKALISLSVPMMIAMLIMSLYNVVDAIWVSGLGNLALAATGFVAPFYMVIYGIGNGLGMGAGSAIARHIGENNHSDANNAGNHALILTIIVSIISAIVFFLFSDSLFDLIGAGEAAALASDYAVIVCGLGIFTIYSNVIAAVLRSEGDAKRSMYALIAGGILNIFLDPVLIYILGWGITGAAWATVISVALSSVILYYWTMIKKDTYVRYNLKFFSFKKEVLSDILKVGVPASIEQVSMSITMFVIDLILVIVATANAVAVYTAGFRVLFVAMSPLIGIGTAVMSIEGAAYGARNFKKLRGNLLFSARFGLLVGICLGLLMYIFAPYIAMVFSYTESSADLAAGISEFLKIISITLPFLGFGIFAASFFQGIGKGIQSLCVTLFRSVITTILFAWFFGLYLDMGVTGVWYGIVVGEIAGNLIGFIWAYKWTHNFCKNINASPAVQI</sequence>
<feature type="transmembrane region" description="Helical" evidence="7">
    <location>
        <begin position="364"/>
        <end position="385"/>
    </location>
</feature>
<dbReference type="PANTHER" id="PTHR43549:SF2">
    <property type="entry name" value="MULTIDRUG RESISTANCE PROTEIN NORM-RELATED"/>
    <property type="match status" value="1"/>
</dbReference>